<name>A0A8X6RFN3_TRICX</name>
<dbReference type="EMBL" id="BMAU01021126">
    <property type="protein sequence ID" value="GFX91344.1"/>
    <property type="molecule type" value="Genomic_DNA"/>
</dbReference>
<keyword evidence="2" id="KW-1185">Reference proteome</keyword>
<dbReference type="AlphaFoldDB" id="A0A8X6RFN3"/>
<proteinExistence type="predicted"/>
<organism evidence="1 2">
    <name type="scientific">Trichonephila clavipes</name>
    <name type="common">Golden silk orbweaver</name>
    <name type="synonym">Nephila clavipes</name>
    <dbReference type="NCBI Taxonomy" id="2585209"/>
    <lineage>
        <taxon>Eukaryota</taxon>
        <taxon>Metazoa</taxon>
        <taxon>Ecdysozoa</taxon>
        <taxon>Arthropoda</taxon>
        <taxon>Chelicerata</taxon>
        <taxon>Arachnida</taxon>
        <taxon>Araneae</taxon>
        <taxon>Araneomorphae</taxon>
        <taxon>Entelegynae</taxon>
        <taxon>Araneoidea</taxon>
        <taxon>Nephilidae</taxon>
        <taxon>Trichonephila</taxon>
    </lineage>
</organism>
<accession>A0A8X6RFN3</accession>
<sequence length="82" mass="9278">MQFCFFPTASTGEVRRHPTIFREARRKPSALHIRGDEYSAGSPLGEYVSDTTPKKVTFIQAPRGMEKPSLFYVRNKNACPCP</sequence>
<evidence type="ECO:0000313" key="2">
    <source>
        <dbReference type="Proteomes" id="UP000887159"/>
    </source>
</evidence>
<reference evidence="1" key="1">
    <citation type="submission" date="2020-08" db="EMBL/GenBank/DDBJ databases">
        <title>Multicomponent nature underlies the extraordinary mechanical properties of spider dragline silk.</title>
        <authorList>
            <person name="Kono N."/>
            <person name="Nakamura H."/>
            <person name="Mori M."/>
            <person name="Yoshida Y."/>
            <person name="Ohtoshi R."/>
            <person name="Malay A.D."/>
            <person name="Moran D.A.P."/>
            <person name="Tomita M."/>
            <person name="Numata K."/>
            <person name="Arakawa K."/>
        </authorList>
    </citation>
    <scope>NUCLEOTIDE SEQUENCE</scope>
</reference>
<dbReference type="Proteomes" id="UP000887159">
    <property type="component" value="Unassembled WGS sequence"/>
</dbReference>
<protein>
    <submittedName>
        <fullName evidence="1">Uncharacterized protein</fullName>
    </submittedName>
</protein>
<comment type="caution">
    <text evidence="1">The sequence shown here is derived from an EMBL/GenBank/DDBJ whole genome shotgun (WGS) entry which is preliminary data.</text>
</comment>
<evidence type="ECO:0000313" key="1">
    <source>
        <dbReference type="EMBL" id="GFX91344.1"/>
    </source>
</evidence>
<gene>
    <name evidence="1" type="ORF">TNCV_3688081</name>
</gene>